<dbReference type="Proteomes" id="UP000594979">
    <property type="component" value="Chromosome"/>
</dbReference>
<sequence length="214" mass="22799">MQRSDLWKRGRAAAGSASRAAAAKGRAAAHTTAAASTTAWRHGRDMYAVSSRLPGEGHGRPSRPWEIRTAAVLGLIAPLFIVLAIISMAVTGGRTLRSFGWMLRGLGDTTGVEPVNAAADISTGLADALVAFGIIVGLVVIAAFCIYAWRVLVGRGHAKWVALIALVASLFVLTPFSPVLTAGFQIFATASLVFAFLPRSSAWFVHRRNRRFSR</sequence>
<keyword evidence="1" id="KW-0472">Membrane</keyword>
<feature type="transmembrane region" description="Helical" evidence="1">
    <location>
        <begin position="70"/>
        <end position="90"/>
    </location>
</feature>
<evidence type="ECO:0000256" key="1">
    <source>
        <dbReference type="SAM" id="Phobius"/>
    </source>
</evidence>
<organism evidence="2 3">
    <name type="scientific">Brevibacterium casei</name>
    <dbReference type="NCBI Taxonomy" id="33889"/>
    <lineage>
        <taxon>Bacteria</taxon>
        <taxon>Bacillati</taxon>
        <taxon>Actinomycetota</taxon>
        <taxon>Actinomycetes</taxon>
        <taxon>Micrococcales</taxon>
        <taxon>Brevibacteriaceae</taxon>
        <taxon>Brevibacterium</taxon>
    </lineage>
</organism>
<dbReference type="GeneID" id="99773075"/>
<evidence type="ECO:0000313" key="3">
    <source>
        <dbReference type="Proteomes" id="UP000594979"/>
    </source>
</evidence>
<reference evidence="2 3" key="1">
    <citation type="submission" date="2020-12" db="EMBL/GenBank/DDBJ databases">
        <title>FDA dAtabase for Regulatory Grade micrObial Sequences (FDA-ARGOS): Supporting development and validation of Infectious Disease Dx tests.</title>
        <authorList>
            <person name="Sproer C."/>
            <person name="Gronow S."/>
            <person name="Severitt S."/>
            <person name="Schroder I."/>
            <person name="Tallon L."/>
            <person name="Sadzewicz L."/>
            <person name="Zhao X."/>
            <person name="Boylan J."/>
            <person name="Ott S."/>
            <person name="Bowen H."/>
            <person name="Vavikolanu K."/>
            <person name="Mehta A."/>
            <person name="Aluvathingal J."/>
            <person name="Nadendla S."/>
            <person name="Lowell S."/>
            <person name="Myers T."/>
            <person name="Yan Y."/>
            <person name="Sichtig H."/>
        </authorList>
    </citation>
    <scope>NUCLEOTIDE SEQUENCE [LARGE SCALE GENOMIC DNA]</scope>
    <source>
        <strain evidence="2 3">FDAARGOS_902</strain>
    </source>
</reference>
<feature type="transmembrane region" description="Helical" evidence="1">
    <location>
        <begin position="128"/>
        <end position="149"/>
    </location>
</feature>
<keyword evidence="1" id="KW-1133">Transmembrane helix</keyword>
<name>A0A7T2TFN0_9MICO</name>
<evidence type="ECO:0000313" key="2">
    <source>
        <dbReference type="EMBL" id="QPS33003.1"/>
    </source>
</evidence>
<keyword evidence="1" id="KW-0812">Transmembrane</keyword>
<protein>
    <submittedName>
        <fullName evidence="2">Uncharacterized protein</fullName>
    </submittedName>
</protein>
<feature type="transmembrane region" description="Helical" evidence="1">
    <location>
        <begin position="161"/>
        <end position="180"/>
    </location>
</feature>
<accession>A0A7T2TFN0</accession>
<dbReference type="KEGG" id="bcau:I6G59_13695"/>
<gene>
    <name evidence="2" type="ORF">I6G59_13695</name>
</gene>
<proteinExistence type="predicted"/>
<dbReference type="RefSeq" id="WP_146001395.1">
    <property type="nucleotide sequence ID" value="NZ_CP065629.1"/>
</dbReference>
<dbReference type="EMBL" id="CP065682">
    <property type="protein sequence ID" value="QPS33003.1"/>
    <property type="molecule type" value="Genomic_DNA"/>
</dbReference>
<dbReference type="AlphaFoldDB" id="A0A7T2TFN0"/>
<feature type="transmembrane region" description="Helical" evidence="1">
    <location>
        <begin position="186"/>
        <end position="205"/>
    </location>
</feature>